<dbReference type="PANTHER" id="PTHR32108:SF9">
    <property type="entry name" value="REVERSE TRANSCRIPTASE RNASE H-LIKE DOMAIN-CONTAINING PROTEIN"/>
    <property type="match status" value="1"/>
</dbReference>
<accession>A0A2G2ZAD5</accession>
<name>A0A2G2ZAD5_CAPAN</name>
<dbReference type="AlphaFoldDB" id="A0A2G2ZAD5"/>
<sequence length="107" mass="12241">MKKKNTKNFKEYAIRLREQPARVKLPMKKSKIVEVFIQAQDETYYQNLLSTLGKPFIEVLKIGEMTEDEINTGRIVSLATLKATQKDSRNTRGKKNQEDVAAIVVGQ</sequence>
<dbReference type="OMA" id="IEPWREK"/>
<dbReference type="Proteomes" id="UP000222542">
    <property type="component" value="Unassembled WGS sequence"/>
</dbReference>
<organism evidence="1 2">
    <name type="scientific">Capsicum annuum</name>
    <name type="common">Capsicum pepper</name>
    <dbReference type="NCBI Taxonomy" id="4072"/>
    <lineage>
        <taxon>Eukaryota</taxon>
        <taxon>Viridiplantae</taxon>
        <taxon>Streptophyta</taxon>
        <taxon>Embryophyta</taxon>
        <taxon>Tracheophyta</taxon>
        <taxon>Spermatophyta</taxon>
        <taxon>Magnoliopsida</taxon>
        <taxon>eudicotyledons</taxon>
        <taxon>Gunneridae</taxon>
        <taxon>Pentapetalae</taxon>
        <taxon>asterids</taxon>
        <taxon>lamiids</taxon>
        <taxon>Solanales</taxon>
        <taxon>Solanaceae</taxon>
        <taxon>Solanoideae</taxon>
        <taxon>Capsiceae</taxon>
        <taxon>Capsicum</taxon>
    </lineage>
</organism>
<evidence type="ECO:0000313" key="2">
    <source>
        <dbReference type="Proteomes" id="UP000222542"/>
    </source>
</evidence>
<proteinExistence type="predicted"/>
<protein>
    <submittedName>
        <fullName evidence="1">Uncharacterized protein</fullName>
    </submittedName>
</protein>
<evidence type="ECO:0000313" key="1">
    <source>
        <dbReference type="EMBL" id="PHT78861.1"/>
    </source>
</evidence>
<dbReference type="EMBL" id="AYRZ02000006">
    <property type="protein sequence ID" value="PHT78861.1"/>
    <property type="molecule type" value="Genomic_DNA"/>
</dbReference>
<keyword evidence="2" id="KW-1185">Reference proteome</keyword>
<dbReference type="STRING" id="4072.A0A2G2ZAD5"/>
<reference evidence="1 2" key="2">
    <citation type="journal article" date="2017" name="Genome Biol.">
        <title>New reference genome sequences of hot pepper reveal the massive evolution of plant disease-resistance genes by retroduplication.</title>
        <authorList>
            <person name="Kim S."/>
            <person name="Park J."/>
            <person name="Yeom S.I."/>
            <person name="Kim Y.M."/>
            <person name="Seo E."/>
            <person name="Kim K.T."/>
            <person name="Kim M.S."/>
            <person name="Lee J.M."/>
            <person name="Cheong K."/>
            <person name="Shin H.S."/>
            <person name="Kim S.B."/>
            <person name="Han K."/>
            <person name="Lee J."/>
            <person name="Park M."/>
            <person name="Lee H.A."/>
            <person name="Lee H.Y."/>
            <person name="Lee Y."/>
            <person name="Oh S."/>
            <person name="Lee J.H."/>
            <person name="Choi E."/>
            <person name="Choi E."/>
            <person name="Lee S.E."/>
            <person name="Jeon J."/>
            <person name="Kim H."/>
            <person name="Choi G."/>
            <person name="Song H."/>
            <person name="Lee J."/>
            <person name="Lee S.C."/>
            <person name="Kwon J.K."/>
            <person name="Lee H.Y."/>
            <person name="Koo N."/>
            <person name="Hong Y."/>
            <person name="Kim R.W."/>
            <person name="Kang W.H."/>
            <person name="Huh J.H."/>
            <person name="Kang B.C."/>
            <person name="Yang T.J."/>
            <person name="Lee Y.H."/>
            <person name="Bennetzen J.L."/>
            <person name="Choi D."/>
        </authorList>
    </citation>
    <scope>NUCLEOTIDE SEQUENCE [LARGE SCALE GENOMIC DNA]</scope>
    <source>
        <strain evidence="2">cv. CM334</strain>
    </source>
</reference>
<reference evidence="1 2" key="1">
    <citation type="journal article" date="2014" name="Nat. Genet.">
        <title>Genome sequence of the hot pepper provides insights into the evolution of pungency in Capsicum species.</title>
        <authorList>
            <person name="Kim S."/>
            <person name="Park M."/>
            <person name="Yeom S.I."/>
            <person name="Kim Y.M."/>
            <person name="Lee J.M."/>
            <person name="Lee H.A."/>
            <person name="Seo E."/>
            <person name="Choi J."/>
            <person name="Cheong K."/>
            <person name="Kim K.T."/>
            <person name="Jung K."/>
            <person name="Lee G.W."/>
            <person name="Oh S.K."/>
            <person name="Bae C."/>
            <person name="Kim S.B."/>
            <person name="Lee H.Y."/>
            <person name="Kim S.Y."/>
            <person name="Kim M.S."/>
            <person name="Kang B.C."/>
            <person name="Jo Y.D."/>
            <person name="Yang H.B."/>
            <person name="Jeong H.J."/>
            <person name="Kang W.H."/>
            <person name="Kwon J.K."/>
            <person name="Shin C."/>
            <person name="Lim J.Y."/>
            <person name="Park J.H."/>
            <person name="Huh J.H."/>
            <person name="Kim J.S."/>
            <person name="Kim B.D."/>
            <person name="Cohen O."/>
            <person name="Paran I."/>
            <person name="Suh M.C."/>
            <person name="Lee S.B."/>
            <person name="Kim Y.K."/>
            <person name="Shin Y."/>
            <person name="Noh S.J."/>
            <person name="Park J."/>
            <person name="Seo Y.S."/>
            <person name="Kwon S.Y."/>
            <person name="Kim H.A."/>
            <person name="Park J.M."/>
            <person name="Kim H.J."/>
            <person name="Choi S.B."/>
            <person name="Bosland P.W."/>
            <person name="Reeves G."/>
            <person name="Jo S.H."/>
            <person name="Lee B.W."/>
            <person name="Cho H.T."/>
            <person name="Choi H.S."/>
            <person name="Lee M.S."/>
            <person name="Yu Y."/>
            <person name="Do Choi Y."/>
            <person name="Park B.S."/>
            <person name="van Deynze A."/>
            <person name="Ashrafi H."/>
            <person name="Hill T."/>
            <person name="Kim W.T."/>
            <person name="Pai H.S."/>
            <person name="Ahn H.K."/>
            <person name="Yeam I."/>
            <person name="Giovannoni J.J."/>
            <person name="Rose J.K."/>
            <person name="Sorensen I."/>
            <person name="Lee S.J."/>
            <person name="Kim R.W."/>
            <person name="Choi I.Y."/>
            <person name="Choi B.S."/>
            <person name="Lim J.S."/>
            <person name="Lee Y.H."/>
            <person name="Choi D."/>
        </authorList>
    </citation>
    <scope>NUCLEOTIDE SEQUENCE [LARGE SCALE GENOMIC DNA]</scope>
    <source>
        <strain evidence="2">cv. CM334</strain>
    </source>
</reference>
<dbReference type="Gramene" id="PHT78861">
    <property type="protein sequence ID" value="PHT78861"/>
    <property type="gene ID" value="T459_16913"/>
</dbReference>
<gene>
    <name evidence="1" type="ORF">T459_16913</name>
</gene>
<dbReference type="PANTHER" id="PTHR32108">
    <property type="entry name" value="DNA-DIRECTED RNA POLYMERASE SUBUNIT ALPHA"/>
    <property type="match status" value="1"/>
</dbReference>
<comment type="caution">
    <text evidence="1">The sequence shown here is derived from an EMBL/GenBank/DDBJ whole genome shotgun (WGS) entry which is preliminary data.</text>
</comment>